<evidence type="ECO:0000313" key="1">
    <source>
        <dbReference type="EMBL" id="GIY44280.1"/>
    </source>
</evidence>
<dbReference type="EMBL" id="BPLR01011122">
    <property type="protein sequence ID" value="GIY44280.1"/>
    <property type="molecule type" value="Genomic_DNA"/>
</dbReference>
<protein>
    <submittedName>
        <fullName evidence="1">Uncharacterized protein</fullName>
    </submittedName>
</protein>
<reference evidence="1 2" key="1">
    <citation type="submission" date="2021-06" db="EMBL/GenBank/DDBJ databases">
        <title>Caerostris extrusa draft genome.</title>
        <authorList>
            <person name="Kono N."/>
            <person name="Arakawa K."/>
        </authorList>
    </citation>
    <scope>NUCLEOTIDE SEQUENCE [LARGE SCALE GENOMIC DNA]</scope>
</reference>
<dbReference type="AlphaFoldDB" id="A0AAV4TDE0"/>
<accession>A0AAV4TDE0</accession>
<proteinExistence type="predicted"/>
<comment type="caution">
    <text evidence="1">The sequence shown here is derived from an EMBL/GenBank/DDBJ whole genome shotgun (WGS) entry which is preliminary data.</text>
</comment>
<gene>
    <name evidence="1" type="primary">ppp2r3c_0</name>
    <name evidence="1" type="ORF">CEXT_737011</name>
</gene>
<evidence type="ECO:0000313" key="2">
    <source>
        <dbReference type="Proteomes" id="UP001054945"/>
    </source>
</evidence>
<organism evidence="1 2">
    <name type="scientific">Caerostris extrusa</name>
    <name type="common">Bark spider</name>
    <name type="synonym">Caerostris bankana</name>
    <dbReference type="NCBI Taxonomy" id="172846"/>
    <lineage>
        <taxon>Eukaryota</taxon>
        <taxon>Metazoa</taxon>
        <taxon>Ecdysozoa</taxon>
        <taxon>Arthropoda</taxon>
        <taxon>Chelicerata</taxon>
        <taxon>Arachnida</taxon>
        <taxon>Araneae</taxon>
        <taxon>Araneomorphae</taxon>
        <taxon>Entelegynae</taxon>
        <taxon>Araneoidea</taxon>
        <taxon>Araneidae</taxon>
        <taxon>Caerostris</taxon>
    </lineage>
</organism>
<name>A0AAV4TDE0_CAEEX</name>
<keyword evidence="2" id="KW-1185">Reference proteome</keyword>
<sequence length="150" mass="17952">MFLKIPYEEGSLRQKLREEARAVFIERKNKELLDNEDLKELWMLLEKKNLSPPLMKEDHMISYSDFRKVAEKVIINLNHISLLKFILNYYKTISMVEFLFGTFFQLCDEESLAASDKNWFVLLRFDWTRVFKRNRVGKLHFGIDSYSSTA</sequence>
<dbReference type="Proteomes" id="UP001054945">
    <property type="component" value="Unassembled WGS sequence"/>
</dbReference>